<dbReference type="PANTHER" id="PTHR12549:SF42">
    <property type="entry name" value="LYSINE-SPECIFIC DEMETHYLASE JMJ28"/>
    <property type="match status" value="1"/>
</dbReference>
<dbReference type="Proteomes" id="UP000288805">
    <property type="component" value="Unassembled WGS sequence"/>
</dbReference>
<dbReference type="GO" id="GO:0005634">
    <property type="term" value="C:nucleus"/>
    <property type="evidence" value="ECO:0007669"/>
    <property type="project" value="UniProtKB-SubCell"/>
</dbReference>
<dbReference type="PANTHER" id="PTHR12549">
    <property type="entry name" value="JMJC DOMAIN-CONTAINING HISTONE DEMETHYLATION PROTEIN"/>
    <property type="match status" value="1"/>
</dbReference>
<name>A0A438GVH1_VITVI</name>
<sequence>MKQLTSVGSTRLASCTSFHQWKACNDDGSISCPPTEFGGCGDGHLDLRCVFPSSWTKQLEISAEEIVCSYEFPEILDVSSPCSLCIGMDHEIGKIKELQEAANREDSNDNFLYYPTVQGLHDDNLEHFQKHWGRGHPIIVRNVLQGMSDLSWDPIVMFCTYLERSSAKSENDKKAVKATSCLDWCETWLGSGGQATILVDPVVISLLIGFWDAKERDCGLSSKESEARRNAVEDFSKWASMEGTSWRQKSRELWLKEVDGRKLTKEAEIKERVVNAFQNVLSESGNWRPSIFGLSFSSLDSDEAGPLEDVFSKEEIHTALSSLKGDKTPRPDESLNSTYIILIPKKGGIDDLKDFRPISLVVSLCKLLAKVLANKLKRVVGKVISNSQYTFVSGWIICKRDMEKAYDYVNWGFLLAIMEKRKFGAKWGLRQGDPLSLFLFILAMEAFSCILKRDSQGGFLEGFLASGKGGELKVGNDSKGLSLEGRRAPKEASFGELVIVGKYGEEEGGWCSGPSKEGYGVGLWKAIKNGWMEFSKRVAFRLWNGRRVCFWKDRWCGDDSLEEAFPSLYSLASSKDA</sequence>
<dbReference type="GO" id="GO:0032259">
    <property type="term" value="P:methylation"/>
    <property type="evidence" value="ECO:0007669"/>
    <property type="project" value="UniProtKB-KW"/>
</dbReference>
<evidence type="ECO:0000256" key="3">
    <source>
        <dbReference type="ARBA" id="ARBA00022723"/>
    </source>
</evidence>
<evidence type="ECO:0000313" key="7">
    <source>
        <dbReference type="Proteomes" id="UP000288805"/>
    </source>
</evidence>
<dbReference type="GO" id="GO:0008168">
    <property type="term" value="F:methyltransferase activity"/>
    <property type="evidence" value="ECO:0007669"/>
    <property type="project" value="UniProtKB-KW"/>
</dbReference>
<keyword evidence="3" id="KW-0479">Metal-binding</keyword>
<dbReference type="InterPro" id="IPR045109">
    <property type="entry name" value="LSDs-like"/>
</dbReference>
<evidence type="ECO:0000259" key="5">
    <source>
        <dbReference type="Pfam" id="PF00078"/>
    </source>
</evidence>
<keyword evidence="4" id="KW-0539">Nucleus</keyword>
<organism evidence="6 7">
    <name type="scientific">Vitis vinifera</name>
    <name type="common">Grape</name>
    <dbReference type="NCBI Taxonomy" id="29760"/>
    <lineage>
        <taxon>Eukaryota</taxon>
        <taxon>Viridiplantae</taxon>
        <taxon>Streptophyta</taxon>
        <taxon>Embryophyta</taxon>
        <taxon>Tracheophyta</taxon>
        <taxon>Spermatophyta</taxon>
        <taxon>Magnoliopsida</taxon>
        <taxon>eudicotyledons</taxon>
        <taxon>Gunneridae</taxon>
        <taxon>Pentapetalae</taxon>
        <taxon>rosids</taxon>
        <taxon>Vitales</taxon>
        <taxon>Vitaceae</taxon>
        <taxon>Viteae</taxon>
        <taxon>Vitis</taxon>
    </lineage>
</organism>
<reference evidence="6 7" key="1">
    <citation type="journal article" date="2018" name="PLoS Genet.">
        <title>Population sequencing reveals clonal diversity and ancestral inbreeding in the grapevine cultivar Chardonnay.</title>
        <authorList>
            <person name="Roach M.J."/>
            <person name="Johnson D.L."/>
            <person name="Bohlmann J."/>
            <person name="van Vuuren H.J."/>
            <person name="Jones S.J."/>
            <person name="Pretorius I.S."/>
            <person name="Schmidt S.A."/>
            <person name="Borneman A.R."/>
        </authorList>
    </citation>
    <scope>NUCLEOTIDE SEQUENCE [LARGE SCALE GENOMIC DNA]</scope>
    <source>
        <strain evidence="7">cv. Chardonnay</strain>
        <tissue evidence="6">Leaf</tissue>
    </source>
</reference>
<feature type="domain" description="Reverse transcriptase" evidence="5">
    <location>
        <begin position="343"/>
        <end position="452"/>
    </location>
</feature>
<dbReference type="CDD" id="cd01650">
    <property type="entry name" value="RT_nLTR_like"/>
    <property type="match status" value="1"/>
</dbReference>
<comment type="caution">
    <text evidence="6">The sequence shown here is derived from an EMBL/GenBank/DDBJ whole genome shotgun (WGS) entry which is preliminary data.</text>
</comment>
<comment type="similarity">
    <text evidence="2">Belongs to the JARID1 histone demethylase family.</text>
</comment>
<proteinExistence type="inferred from homology"/>
<dbReference type="EMBL" id="QGNW01000334">
    <property type="protein sequence ID" value="RVW76177.1"/>
    <property type="molecule type" value="Genomic_DNA"/>
</dbReference>
<accession>A0A438GVH1</accession>
<evidence type="ECO:0000313" key="6">
    <source>
        <dbReference type="EMBL" id="RVW76177.1"/>
    </source>
</evidence>
<dbReference type="GO" id="GO:0032454">
    <property type="term" value="F:histone H3K9 demethylase activity"/>
    <property type="evidence" value="ECO:0007669"/>
    <property type="project" value="InterPro"/>
</dbReference>
<protein>
    <submittedName>
        <fullName evidence="6">Lysine-specific demethylase JMJ25</fullName>
    </submittedName>
</protein>
<dbReference type="AlphaFoldDB" id="A0A438GVH1"/>
<dbReference type="Gene3D" id="2.60.120.650">
    <property type="entry name" value="Cupin"/>
    <property type="match status" value="1"/>
</dbReference>
<evidence type="ECO:0000256" key="1">
    <source>
        <dbReference type="ARBA" id="ARBA00004123"/>
    </source>
</evidence>
<dbReference type="Pfam" id="PF00078">
    <property type="entry name" value="RVT_1"/>
    <property type="match status" value="1"/>
</dbReference>
<evidence type="ECO:0000256" key="2">
    <source>
        <dbReference type="ARBA" id="ARBA00006801"/>
    </source>
</evidence>
<dbReference type="InterPro" id="IPR000477">
    <property type="entry name" value="RT_dom"/>
</dbReference>
<gene>
    <name evidence="6" type="primary">JMJ25_10</name>
    <name evidence="6" type="ORF">CK203_044274</name>
</gene>
<dbReference type="GO" id="GO:0046872">
    <property type="term" value="F:metal ion binding"/>
    <property type="evidence" value="ECO:0007669"/>
    <property type="project" value="UniProtKB-KW"/>
</dbReference>
<comment type="subcellular location">
    <subcellularLocation>
        <location evidence="1">Nucleus</location>
    </subcellularLocation>
</comment>
<keyword evidence="6" id="KW-0808">Transferase</keyword>
<evidence type="ECO:0000256" key="4">
    <source>
        <dbReference type="ARBA" id="ARBA00023242"/>
    </source>
</evidence>
<keyword evidence="6" id="KW-0489">Methyltransferase</keyword>